<evidence type="ECO:0000256" key="1">
    <source>
        <dbReference type="SAM" id="MobiDB-lite"/>
    </source>
</evidence>
<dbReference type="Pfam" id="PF03476">
    <property type="entry name" value="MOSC_N"/>
    <property type="match status" value="1"/>
</dbReference>
<dbReference type="OrthoDB" id="17255at2759"/>
<evidence type="ECO:0000313" key="5">
    <source>
        <dbReference type="Proteomes" id="UP000310066"/>
    </source>
</evidence>
<dbReference type="InterPro" id="IPR005302">
    <property type="entry name" value="MoCF_Sase_C"/>
</dbReference>
<accession>A0A4U0V5L1</accession>
<dbReference type="PANTHER" id="PTHR14237">
    <property type="entry name" value="MOLYBDOPTERIN COFACTOR SULFURASE MOSC"/>
    <property type="match status" value="1"/>
</dbReference>
<dbReference type="InterPro" id="IPR005303">
    <property type="entry name" value="MOCOS_middle"/>
</dbReference>
<dbReference type="PROSITE" id="PS51340">
    <property type="entry name" value="MOSC"/>
    <property type="match status" value="1"/>
</dbReference>
<comment type="caution">
    <text evidence="4">The sequence shown here is derived from an EMBL/GenBank/DDBJ whole genome shotgun (WGS) entry which is preliminary data.</text>
</comment>
<evidence type="ECO:0000313" key="4">
    <source>
        <dbReference type="EMBL" id="TKA44028.1"/>
    </source>
</evidence>
<dbReference type="GO" id="GO:0003824">
    <property type="term" value="F:catalytic activity"/>
    <property type="evidence" value="ECO:0007669"/>
    <property type="project" value="InterPro"/>
</dbReference>
<dbReference type="InterPro" id="IPR011037">
    <property type="entry name" value="Pyrv_Knase-like_insert_dom_sf"/>
</dbReference>
<gene>
    <name evidence="4" type="ORF">B0A54_04794</name>
</gene>
<dbReference type="Pfam" id="PF03473">
    <property type="entry name" value="MOSC"/>
    <property type="match status" value="1"/>
</dbReference>
<evidence type="ECO:0000256" key="2">
    <source>
        <dbReference type="SAM" id="Phobius"/>
    </source>
</evidence>
<sequence>MATVDLLKHYIEYITSLTVLLTILLLVGPILYTVRLERSIAAKTIPLSGVPGCRRLGLTGRSNLSGQHEQQSSSNDGGPRVKALFTYPIKSCRGVELAAAEVETTGLKYDRLLTFAQLVSKPGKGQGKDSSGVTEPIEEWQHQWRFITMRENPKLALVRTELWVPDPRGRATNVNGHGDRDLQVPATKPRARSRTRGSTLIGQLEKGSKPSNRPASEDWAAQGGCLIVRFPFEPDYNLLGLRTEEVTIKLPLAPTPERIEAKRYTTEDLSIWKDNPQAVNVTNEIDKLALDKLRYFLGVSNPLALFRVNAQQQRAVTRCLPTDRPKEGFKVGFADAFPVNILGLASVRATDAQLPPSADVKGKLDARRFRANIYVSGTEAFGEDTWKKITVGRRIGRDKDGLYECDAEYHVACRTARCKLPNVDPDTGIKDSNEPYTTLGKTRKVDKGAYPHPCLGMQTIPLFERGIVRVGDVIQVLESGEHCYEKMFA</sequence>
<feature type="transmembrane region" description="Helical" evidence="2">
    <location>
        <begin position="13"/>
        <end position="34"/>
    </location>
</feature>
<evidence type="ECO:0000259" key="3">
    <source>
        <dbReference type="PROSITE" id="PS51340"/>
    </source>
</evidence>
<dbReference type="GO" id="GO:0030170">
    <property type="term" value="F:pyridoxal phosphate binding"/>
    <property type="evidence" value="ECO:0007669"/>
    <property type="project" value="InterPro"/>
</dbReference>
<keyword evidence="2" id="KW-0812">Transmembrane</keyword>
<dbReference type="AlphaFoldDB" id="A0A4U0V5L1"/>
<dbReference type="Proteomes" id="UP000310066">
    <property type="component" value="Unassembled WGS sequence"/>
</dbReference>
<feature type="domain" description="MOSC" evidence="3">
    <location>
        <begin position="314"/>
        <end position="477"/>
    </location>
</feature>
<keyword evidence="2" id="KW-1133">Transmembrane helix</keyword>
<feature type="region of interest" description="Disordered" evidence="1">
    <location>
        <begin position="169"/>
        <end position="217"/>
    </location>
</feature>
<dbReference type="GO" id="GO:0030151">
    <property type="term" value="F:molybdenum ion binding"/>
    <property type="evidence" value="ECO:0007669"/>
    <property type="project" value="InterPro"/>
</dbReference>
<dbReference type="EMBL" id="NAJP01000016">
    <property type="protein sequence ID" value="TKA44028.1"/>
    <property type="molecule type" value="Genomic_DNA"/>
</dbReference>
<dbReference type="STRING" id="329885.A0A4U0V5L1"/>
<dbReference type="PANTHER" id="PTHR14237:SF23">
    <property type="entry name" value="MOSC DOMAIN PROTEIN (AFU_ORTHOLOGUE AFUA_7G05900)"/>
    <property type="match status" value="1"/>
</dbReference>
<proteinExistence type="predicted"/>
<protein>
    <recommendedName>
        <fullName evidence="3">MOSC domain-containing protein</fullName>
    </recommendedName>
</protein>
<name>A0A4U0V5L1_9PEZI</name>
<dbReference type="SUPFAM" id="SSF50800">
    <property type="entry name" value="PK beta-barrel domain-like"/>
    <property type="match status" value="1"/>
</dbReference>
<organism evidence="4 5">
    <name type="scientific">Friedmanniomyces endolithicus</name>
    <dbReference type="NCBI Taxonomy" id="329885"/>
    <lineage>
        <taxon>Eukaryota</taxon>
        <taxon>Fungi</taxon>
        <taxon>Dikarya</taxon>
        <taxon>Ascomycota</taxon>
        <taxon>Pezizomycotina</taxon>
        <taxon>Dothideomycetes</taxon>
        <taxon>Dothideomycetidae</taxon>
        <taxon>Mycosphaerellales</taxon>
        <taxon>Teratosphaeriaceae</taxon>
        <taxon>Friedmanniomyces</taxon>
    </lineage>
</organism>
<keyword evidence="2" id="KW-0472">Membrane</keyword>
<reference evidence="4 5" key="1">
    <citation type="submission" date="2017-03" db="EMBL/GenBank/DDBJ databases">
        <title>Genomes of endolithic fungi from Antarctica.</title>
        <authorList>
            <person name="Coleine C."/>
            <person name="Masonjones S."/>
            <person name="Stajich J.E."/>
        </authorList>
    </citation>
    <scope>NUCLEOTIDE SEQUENCE [LARGE SCALE GENOMIC DNA]</scope>
    <source>
        <strain evidence="4 5">CCFEE 5311</strain>
    </source>
</reference>